<feature type="transmembrane region" description="Helical" evidence="7">
    <location>
        <begin position="118"/>
        <end position="140"/>
    </location>
</feature>
<feature type="transmembrane region" description="Helical" evidence="7">
    <location>
        <begin position="147"/>
        <end position="166"/>
    </location>
</feature>
<feature type="transmembrane region" description="Helical" evidence="7">
    <location>
        <begin position="42"/>
        <end position="60"/>
    </location>
</feature>
<dbReference type="CDD" id="cd06581">
    <property type="entry name" value="TM_PBP1_LivM_like"/>
    <property type="match status" value="1"/>
</dbReference>
<dbReference type="Proteomes" id="UP000269198">
    <property type="component" value="Unassembled WGS sequence"/>
</dbReference>
<feature type="region of interest" description="Disordered" evidence="6">
    <location>
        <begin position="1"/>
        <end position="27"/>
    </location>
</feature>
<dbReference type="PANTHER" id="PTHR30482:SF1">
    <property type="entry name" value="BRANCHED-CHAIN AMINO ACID TRANSPORT PERMEASE PROTEIN LIVM-RELATED"/>
    <property type="match status" value="1"/>
</dbReference>
<evidence type="ECO:0000256" key="7">
    <source>
        <dbReference type="SAM" id="Phobius"/>
    </source>
</evidence>
<dbReference type="Pfam" id="PF02653">
    <property type="entry name" value="BPD_transp_2"/>
    <property type="match status" value="1"/>
</dbReference>
<name>A0A3N0EI92_9ACTN</name>
<dbReference type="GO" id="GO:0015658">
    <property type="term" value="F:branched-chain amino acid transmembrane transporter activity"/>
    <property type="evidence" value="ECO:0007669"/>
    <property type="project" value="InterPro"/>
</dbReference>
<reference evidence="8 9" key="1">
    <citation type="submission" date="2018-11" db="EMBL/GenBank/DDBJ databases">
        <title>The genome draft of YIM 96095.</title>
        <authorList>
            <person name="Tang S.-K."/>
            <person name="Chunyu W.-X."/>
            <person name="Feng Y.-Z."/>
        </authorList>
    </citation>
    <scope>NUCLEOTIDE SEQUENCE [LARGE SCALE GENOMIC DNA]</scope>
    <source>
        <strain evidence="8 9">YIM 96095</strain>
    </source>
</reference>
<dbReference type="AlphaFoldDB" id="A0A3N0EI92"/>
<proteinExistence type="predicted"/>
<keyword evidence="5 7" id="KW-0472">Membrane</keyword>
<dbReference type="PANTHER" id="PTHR30482">
    <property type="entry name" value="HIGH-AFFINITY BRANCHED-CHAIN AMINO ACID TRANSPORT SYSTEM PERMEASE"/>
    <property type="match status" value="1"/>
</dbReference>
<evidence type="ECO:0000313" key="9">
    <source>
        <dbReference type="Proteomes" id="UP000269198"/>
    </source>
</evidence>
<comment type="subcellular location">
    <subcellularLocation>
        <location evidence="1">Cell membrane</location>
        <topology evidence="1">Multi-pass membrane protein</topology>
    </subcellularLocation>
</comment>
<feature type="transmembrane region" description="Helical" evidence="7">
    <location>
        <begin position="66"/>
        <end position="86"/>
    </location>
</feature>
<keyword evidence="2" id="KW-1003">Cell membrane</keyword>
<feature type="transmembrane region" description="Helical" evidence="7">
    <location>
        <begin position="196"/>
        <end position="215"/>
    </location>
</feature>
<dbReference type="OrthoDB" id="9814461at2"/>
<dbReference type="InterPro" id="IPR043428">
    <property type="entry name" value="LivM-like"/>
</dbReference>
<sequence>MASSQKSPATAAGPNVEEAARGSGGPRRLAERWRTLPMLPRHLIAACAAMIAVIALTSITDPGANLRLASIGFYMLAIAGLGILIGFSGQVSLGHGAFMFIGAYSTALFVIHMPMLPLWLNLALAVVISCLAGLIIGVVCARLHGPYLAGATLALAVAMPALANRFSDFLGGPNGLSFVMRGTPPALSDMVSNTQWQAWVVWLTVLIVLVFLANLSHGRLGRQMRAVRDDETAAALSGIRVARVKVTAFVVSAGCGGLAGALQAYLLKTATPSTFAVALSLSLLAVLVLGGLGSLWGALWGAIAMVYVEEWGDSLAHALTLDTNVANNLPHVLYGVLLIALVLTWPSGVQGILRQLGNALRSRGHSGNGTTSVPSTQQGK</sequence>
<feature type="transmembrane region" description="Helical" evidence="7">
    <location>
        <begin position="275"/>
        <end position="308"/>
    </location>
</feature>
<accession>A0A3N0EI92</accession>
<dbReference type="GO" id="GO:0005886">
    <property type="term" value="C:plasma membrane"/>
    <property type="evidence" value="ECO:0007669"/>
    <property type="project" value="UniProtKB-SubCell"/>
</dbReference>
<comment type="caution">
    <text evidence="8">The sequence shown here is derived from an EMBL/GenBank/DDBJ whole genome shotgun (WGS) entry which is preliminary data.</text>
</comment>
<feature type="transmembrane region" description="Helical" evidence="7">
    <location>
        <begin position="332"/>
        <end position="353"/>
    </location>
</feature>
<organism evidence="8 9">
    <name type="scientific">Halostreptopolyspora alba</name>
    <dbReference type="NCBI Taxonomy" id="2487137"/>
    <lineage>
        <taxon>Bacteria</taxon>
        <taxon>Bacillati</taxon>
        <taxon>Actinomycetota</taxon>
        <taxon>Actinomycetes</taxon>
        <taxon>Streptosporangiales</taxon>
        <taxon>Nocardiopsidaceae</taxon>
        <taxon>Halostreptopolyspora</taxon>
    </lineage>
</organism>
<evidence type="ECO:0000256" key="5">
    <source>
        <dbReference type="ARBA" id="ARBA00023136"/>
    </source>
</evidence>
<protein>
    <submittedName>
        <fullName evidence="8">Branched-chain amino acid ABC transporter permease</fullName>
    </submittedName>
</protein>
<evidence type="ECO:0000313" key="8">
    <source>
        <dbReference type="EMBL" id="RNL87457.1"/>
    </source>
</evidence>
<feature type="transmembrane region" description="Helical" evidence="7">
    <location>
        <begin position="93"/>
        <end position="112"/>
    </location>
</feature>
<gene>
    <name evidence="8" type="ORF">EFW17_01190</name>
</gene>
<keyword evidence="3 7" id="KW-0812">Transmembrane</keyword>
<keyword evidence="9" id="KW-1185">Reference proteome</keyword>
<dbReference type="EMBL" id="RJMB01000001">
    <property type="protein sequence ID" value="RNL87457.1"/>
    <property type="molecule type" value="Genomic_DNA"/>
</dbReference>
<keyword evidence="4 7" id="KW-1133">Transmembrane helix</keyword>
<evidence type="ECO:0000256" key="3">
    <source>
        <dbReference type="ARBA" id="ARBA00022692"/>
    </source>
</evidence>
<dbReference type="RefSeq" id="WP_123199322.1">
    <property type="nucleotide sequence ID" value="NZ_RJMB01000001.1"/>
</dbReference>
<dbReference type="InterPro" id="IPR001851">
    <property type="entry name" value="ABC_transp_permease"/>
</dbReference>
<evidence type="ECO:0000256" key="2">
    <source>
        <dbReference type="ARBA" id="ARBA00022475"/>
    </source>
</evidence>
<evidence type="ECO:0000256" key="4">
    <source>
        <dbReference type="ARBA" id="ARBA00022989"/>
    </source>
</evidence>
<evidence type="ECO:0000256" key="1">
    <source>
        <dbReference type="ARBA" id="ARBA00004651"/>
    </source>
</evidence>
<evidence type="ECO:0000256" key="6">
    <source>
        <dbReference type="SAM" id="MobiDB-lite"/>
    </source>
</evidence>